<dbReference type="Proteomes" id="UP000184356">
    <property type="component" value="Unassembled WGS sequence"/>
</dbReference>
<dbReference type="PANTHER" id="PTHR43008:SF4">
    <property type="entry name" value="CHAIN DEHYDROGENASE, PUTATIVE (AFU_ORTHOLOGUE AFUA_4G08710)-RELATED"/>
    <property type="match status" value="1"/>
</dbReference>
<dbReference type="GO" id="GO:0050664">
    <property type="term" value="F:oxidoreductase activity, acting on NAD(P)H, oxygen as acceptor"/>
    <property type="evidence" value="ECO:0007669"/>
    <property type="project" value="TreeGrafter"/>
</dbReference>
<evidence type="ECO:0000313" key="5">
    <source>
        <dbReference type="EMBL" id="OJJ65346.1"/>
    </source>
</evidence>
<dbReference type="STRING" id="1036612.A0A1L9U0X0"/>
<gene>
    <name evidence="5" type="ORF">ASPSYDRAFT_54635</name>
</gene>
<dbReference type="PRINTS" id="PR00081">
    <property type="entry name" value="GDHRDH"/>
</dbReference>
<dbReference type="InterPro" id="IPR002347">
    <property type="entry name" value="SDR_fam"/>
</dbReference>
<keyword evidence="3" id="KW-0560">Oxidoreductase</keyword>
<protein>
    <recommendedName>
        <fullName evidence="4">Ketoreductase domain-containing protein</fullName>
    </recommendedName>
</protein>
<dbReference type="InterPro" id="IPR036291">
    <property type="entry name" value="NAD(P)-bd_dom_sf"/>
</dbReference>
<keyword evidence="6" id="KW-1185">Reference proteome</keyword>
<dbReference type="PROSITE" id="PS00061">
    <property type="entry name" value="ADH_SHORT"/>
    <property type="match status" value="1"/>
</dbReference>
<dbReference type="GeneID" id="63764959"/>
<dbReference type="AlphaFoldDB" id="A0A1L9U0X0"/>
<dbReference type="GO" id="GO:0044550">
    <property type="term" value="P:secondary metabolite biosynthetic process"/>
    <property type="evidence" value="ECO:0007669"/>
    <property type="project" value="UniProtKB-ARBA"/>
</dbReference>
<dbReference type="EMBL" id="KV878582">
    <property type="protein sequence ID" value="OJJ65346.1"/>
    <property type="molecule type" value="Genomic_DNA"/>
</dbReference>
<feature type="domain" description="Ketoreductase" evidence="4">
    <location>
        <begin position="31"/>
        <end position="233"/>
    </location>
</feature>
<name>A0A1L9U0X0_9EURO</name>
<reference evidence="6" key="1">
    <citation type="journal article" date="2017" name="Genome Biol.">
        <title>Comparative genomics reveals high biological diversity and specific adaptations in the industrially and medically important fungal genus Aspergillus.</title>
        <authorList>
            <person name="de Vries R.P."/>
            <person name="Riley R."/>
            <person name="Wiebenga A."/>
            <person name="Aguilar-Osorio G."/>
            <person name="Amillis S."/>
            <person name="Uchima C.A."/>
            <person name="Anderluh G."/>
            <person name="Asadollahi M."/>
            <person name="Askin M."/>
            <person name="Barry K."/>
            <person name="Battaglia E."/>
            <person name="Bayram O."/>
            <person name="Benocci T."/>
            <person name="Braus-Stromeyer S.A."/>
            <person name="Caldana C."/>
            <person name="Canovas D."/>
            <person name="Cerqueira G.C."/>
            <person name="Chen F."/>
            <person name="Chen W."/>
            <person name="Choi C."/>
            <person name="Clum A."/>
            <person name="Dos Santos R.A."/>
            <person name="Damasio A.R."/>
            <person name="Diallinas G."/>
            <person name="Emri T."/>
            <person name="Fekete E."/>
            <person name="Flipphi M."/>
            <person name="Freyberg S."/>
            <person name="Gallo A."/>
            <person name="Gournas C."/>
            <person name="Habgood R."/>
            <person name="Hainaut M."/>
            <person name="Harispe M.L."/>
            <person name="Henrissat B."/>
            <person name="Hilden K.S."/>
            <person name="Hope R."/>
            <person name="Hossain A."/>
            <person name="Karabika E."/>
            <person name="Karaffa L."/>
            <person name="Karanyi Z."/>
            <person name="Krasevec N."/>
            <person name="Kuo A."/>
            <person name="Kusch H."/>
            <person name="LaButti K."/>
            <person name="Lagendijk E.L."/>
            <person name="Lapidus A."/>
            <person name="Levasseur A."/>
            <person name="Lindquist E."/>
            <person name="Lipzen A."/>
            <person name="Logrieco A.F."/>
            <person name="MacCabe A."/>
            <person name="Maekelae M.R."/>
            <person name="Malavazi I."/>
            <person name="Melin P."/>
            <person name="Meyer V."/>
            <person name="Mielnichuk N."/>
            <person name="Miskei M."/>
            <person name="Molnar A.P."/>
            <person name="Mule G."/>
            <person name="Ngan C.Y."/>
            <person name="Orejas M."/>
            <person name="Orosz E."/>
            <person name="Ouedraogo J.P."/>
            <person name="Overkamp K.M."/>
            <person name="Park H.-S."/>
            <person name="Perrone G."/>
            <person name="Piumi F."/>
            <person name="Punt P.J."/>
            <person name="Ram A.F."/>
            <person name="Ramon A."/>
            <person name="Rauscher S."/>
            <person name="Record E."/>
            <person name="Riano-Pachon D.M."/>
            <person name="Robert V."/>
            <person name="Roehrig J."/>
            <person name="Ruller R."/>
            <person name="Salamov A."/>
            <person name="Salih N.S."/>
            <person name="Samson R.A."/>
            <person name="Sandor E."/>
            <person name="Sanguinetti M."/>
            <person name="Schuetze T."/>
            <person name="Sepcic K."/>
            <person name="Shelest E."/>
            <person name="Sherlock G."/>
            <person name="Sophianopoulou V."/>
            <person name="Squina F.M."/>
            <person name="Sun H."/>
            <person name="Susca A."/>
            <person name="Todd R.B."/>
            <person name="Tsang A."/>
            <person name="Unkles S.E."/>
            <person name="van de Wiele N."/>
            <person name="van Rossen-Uffink D."/>
            <person name="Oliveira J.V."/>
            <person name="Vesth T.C."/>
            <person name="Visser J."/>
            <person name="Yu J.-H."/>
            <person name="Zhou M."/>
            <person name="Andersen M.R."/>
            <person name="Archer D.B."/>
            <person name="Baker S.E."/>
            <person name="Benoit I."/>
            <person name="Brakhage A.A."/>
            <person name="Braus G.H."/>
            <person name="Fischer R."/>
            <person name="Frisvad J.C."/>
            <person name="Goldman G.H."/>
            <person name="Houbraken J."/>
            <person name="Oakley B."/>
            <person name="Pocsi I."/>
            <person name="Scazzocchio C."/>
            <person name="Seiboth B."/>
            <person name="vanKuyk P.A."/>
            <person name="Wortman J."/>
            <person name="Dyer P.S."/>
            <person name="Grigoriev I.V."/>
        </authorList>
    </citation>
    <scope>NUCLEOTIDE SEQUENCE [LARGE SCALE GENOMIC DNA]</scope>
    <source>
        <strain evidence="6">CBS 593.65</strain>
    </source>
</reference>
<evidence type="ECO:0000256" key="1">
    <source>
        <dbReference type="ARBA" id="ARBA00006484"/>
    </source>
</evidence>
<dbReference type="SUPFAM" id="SSF51735">
    <property type="entry name" value="NAD(P)-binding Rossmann-fold domains"/>
    <property type="match status" value="1"/>
</dbReference>
<dbReference type="Gene3D" id="3.40.50.720">
    <property type="entry name" value="NAD(P)-binding Rossmann-like Domain"/>
    <property type="match status" value="1"/>
</dbReference>
<evidence type="ECO:0000256" key="3">
    <source>
        <dbReference type="ARBA" id="ARBA00023002"/>
    </source>
</evidence>
<dbReference type="FunFam" id="3.40.50.720:FF:000084">
    <property type="entry name" value="Short-chain dehydrogenase reductase"/>
    <property type="match status" value="1"/>
</dbReference>
<comment type="similarity">
    <text evidence="1">Belongs to the short-chain dehydrogenases/reductases (SDR) family.</text>
</comment>
<dbReference type="VEuPathDB" id="FungiDB:ASPSYDRAFT_54635"/>
<accession>A0A1L9U0X0</accession>
<dbReference type="OrthoDB" id="5325318at2759"/>
<organism evidence="5 6">
    <name type="scientific">Aspergillus sydowii CBS 593.65</name>
    <dbReference type="NCBI Taxonomy" id="1036612"/>
    <lineage>
        <taxon>Eukaryota</taxon>
        <taxon>Fungi</taxon>
        <taxon>Dikarya</taxon>
        <taxon>Ascomycota</taxon>
        <taxon>Pezizomycotina</taxon>
        <taxon>Eurotiomycetes</taxon>
        <taxon>Eurotiomycetidae</taxon>
        <taxon>Eurotiales</taxon>
        <taxon>Aspergillaceae</taxon>
        <taxon>Aspergillus</taxon>
        <taxon>Aspergillus subgen. Nidulantes</taxon>
    </lineage>
</organism>
<dbReference type="Pfam" id="PF13561">
    <property type="entry name" value="adh_short_C2"/>
    <property type="match status" value="1"/>
</dbReference>
<dbReference type="InterPro" id="IPR020904">
    <property type="entry name" value="Sc_DH/Rdtase_CS"/>
</dbReference>
<dbReference type="InterPro" id="IPR057326">
    <property type="entry name" value="KR_dom"/>
</dbReference>
<evidence type="ECO:0000256" key="2">
    <source>
        <dbReference type="ARBA" id="ARBA00022857"/>
    </source>
</evidence>
<evidence type="ECO:0000259" key="4">
    <source>
        <dbReference type="SMART" id="SM00822"/>
    </source>
</evidence>
<dbReference type="RefSeq" id="XP_040709152.1">
    <property type="nucleotide sequence ID" value="XM_040848886.1"/>
</dbReference>
<keyword evidence="2" id="KW-0521">NADP</keyword>
<dbReference type="PRINTS" id="PR00080">
    <property type="entry name" value="SDRFAMILY"/>
</dbReference>
<proteinExistence type="inferred from homology"/>
<dbReference type="SMART" id="SM00822">
    <property type="entry name" value="PKS_KR"/>
    <property type="match status" value="1"/>
</dbReference>
<sequence length="279" mass="29703">MTSEFNRLESISDPEEYKAKSVLDLMSLKGKVTVVTGAARGIGLGLARGAAELGSDIAILDILEQPSEDLQSWESLGVRVKYYRTDVTNSEDLAAVFERINDELGRIDNCVTAAGIVIDKPFLDHKWEESMKVLNVNVMGSILCAQLAATYMRKQSQGGSIVMLGSTAAHGATPSRNMAVYSASKGAIISLTRSLAVELAQFGIRVNSVSPGFIATEMILDATRKDPNLWKSFNTTPPLQRVGTRGDLKGIVACLLTDAAAYTTGADIVVDGGLSSGQA</sequence>
<evidence type="ECO:0000313" key="6">
    <source>
        <dbReference type="Proteomes" id="UP000184356"/>
    </source>
</evidence>
<dbReference type="GO" id="GO:0016616">
    <property type="term" value="F:oxidoreductase activity, acting on the CH-OH group of donors, NAD or NADP as acceptor"/>
    <property type="evidence" value="ECO:0007669"/>
    <property type="project" value="UniProtKB-ARBA"/>
</dbReference>
<dbReference type="PANTHER" id="PTHR43008">
    <property type="entry name" value="BENZIL REDUCTASE"/>
    <property type="match status" value="1"/>
</dbReference>